<feature type="compositionally biased region" description="Basic and acidic residues" evidence="1">
    <location>
        <begin position="1"/>
        <end position="10"/>
    </location>
</feature>
<gene>
    <name evidence="2" type="ORF">NITGR_1010040</name>
</gene>
<proteinExistence type="predicted"/>
<evidence type="ECO:0000313" key="2">
    <source>
        <dbReference type="EMBL" id="CCQ89325.1"/>
    </source>
</evidence>
<dbReference type="EMBL" id="CAQJ01000004">
    <property type="protein sequence ID" value="CCQ89325.1"/>
    <property type="molecule type" value="Genomic_DNA"/>
</dbReference>
<evidence type="ECO:0000256" key="1">
    <source>
        <dbReference type="SAM" id="MobiDB-lite"/>
    </source>
</evidence>
<dbReference type="Proteomes" id="UP000011704">
    <property type="component" value="Unassembled WGS sequence"/>
</dbReference>
<organism evidence="2 3">
    <name type="scientific">Nitrospina gracilis (strain 3/211)</name>
    <dbReference type="NCBI Taxonomy" id="1266370"/>
    <lineage>
        <taxon>Bacteria</taxon>
        <taxon>Pseudomonadati</taxon>
        <taxon>Nitrospinota/Tectimicrobiota group</taxon>
        <taxon>Nitrospinota</taxon>
        <taxon>Nitrospinia</taxon>
        <taxon>Nitrospinales</taxon>
        <taxon>Nitrospinaceae</taxon>
        <taxon>Nitrospina</taxon>
    </lineage>
</organism>
<dbReference type="HOGENOM" id="CLU_2899573_0_0_0"/>
<dbReference type="AlphaFoldDB" id="M1YVI8"/>
<dbReference type="InParanoid" id="M1YVI8"/>
<protein>
    <submittedName>
        <fullName evidence="2">Uncharacterized protein</fullName>
    </submittedName>
</protein>
<feature type="region of interest" description="Disordered" evidence="1">
    <location>
        <begin position="1"/>
        <end position="62"/>
    </location>
</feature>
<sequence length="62" mass="6816">MEMSDCEKGYHSGTRQARSRQKVPGQNGFPVHEEGRSFLPERVLGGKNKARTGEAARPPHPG</sequence>
<accession>M1YVI8</accession>
<evidence type="ECO:0000313" key="3">
    <source>
        <dbReference type="Proteomes" id="UP000011704"/>
    </source>
</evidence>
<comment type="caution">
    <text evidence="2">The sequence shown here is derived from an EMBL/GenBank/DDBJ whole genome shotgun (WGS) entry which is preliminary data.</text>
</comment>
<keyword evidence="3" id="KW-1185">Reference proteome</keyword>
<reference evidence="2 3" key="1">
    <citation type="journal article" date="2013" name="Front. Microbiol.">
        <title>The genome of Nitrospina gracilis illuminates the metabolism and evolution of the major marine nitrite oxidizer.</title>
        <authorList>
            <person name="Luecker S."/>
            <person name="Nowka B."/>
            <person name="Rattei T."/>
            <person name="Spieck E."/>
            <person name="and Daims H."/>
        </authorList>
    </citation>
    <scope>NUCLEOTIDE SEQUENCE [LARGE SCALE GENOMIC DNA]</scope>
    <source>
        <strain evidence="2 3">3/211</strain>
    </source>
</reference>
<dbReference type="STRING" id="1266370.NITGR_1010040"/>
<name>M1YVI8_NITG3</name>